<evidence type="ECO:0000313" key="1">
    <source>
        <dbReference type="EMBL" id="CAB4129184.1"/>
    </source>
</evidence>
<accession>A0A6J5L3Z5</accession>
<sequence>MPKLPIAVTGDQVDPKYGPQNVIASITPSVLAGGKPVATAGSIVAPHGNYNNPRAPGFNPECANSTVELLTSTSVFINGEPVALAGPPGTGSLCSCSYHSVTGPGVPTVIIGR</sequence>
<dbReference type="EMBL" id="LR796233">
    <property type="protein sequence ID" value="CAB4129184.1"/>
    <property type="molecule type" value="Genomic_DNA"/>
</dbReference>
<proteinExistence type="predicted"/>
<reference evidence="1" key="1">
    <citation type="submission" date="2020-04" db="EMBL/GenBank/DDBJ databases">
        <authorList>
            <person name="Chiriac C."/>
            <person name="Salcher M."/>
            <person name="Ghai R."/>
            <person name="Kavagutti S V."/>
        </authorList>
    </citation>
    <scope>NUCLEOTIDE SEQUENCE</scope>
</reference>
<organism evidence="1">
    <name type="scientific">uncultured Caudovirales phage</name>
    <dbReference type="NCBI Taxonomy" id="2100421"/>
    <lineage>
        <taxon>Viruses</taxon>
        <taxon>Duplodnaviria</taxon>
        <taxon>Heunggongvirae</taxon>
        <taxon>Uroviricota</taxon>
        <taxon>Caudoviricetes</taxon>
        <taxon>Peduoviridae</taxon>
        <taxon>Maltschvirus</taxon>
        <taxon>Maltschvirus maltsch</taxon>
    </lineage>
</organism>
<gene>
    <name evidence="1" type="ORF">UFOVP112_282</name>
</gene>
<protein>
    <submittedName>
        <fullName evidence="1">PAAR motif</fullName>
    </submittedName>
</protein>
<dbReference type="Gene3D" id="2.60.200.60">
    <property type="match status" value="1"/>
</dbReference>
<name>A0A6J5L3Z5_9CAUD</name>